<dbReference type="GO" id="GO:0001401">
    <property type="term" value="C:SAM complex"/>
    <property type="evidence" value="ECO:0007669"/>
    <property type="project" value="InterPro"/>
</dbReference>
<proteinExistence type="predicted"/>
<evidence type="ECO:0000259" key="1">
    <source>
        <dbReference type="Pfam" id="PF10568"/>
    </source>
</evidence>
<dbReference type="EMBL" id="SELW01000652">
    <property type="protein sequence ID" value="TID15782.1"/>
    <property type="molecule type" value="Genomic_DNA"/>
</dbReference>
<feature type="domain" description="Mitochondrial outer membrane transport complex Sam37/metaxin N-terminal" evidence="1">
    <location>
        <begin position="23"/>
        <end position="140"/>
    </location>
</feature>
<accession>A0A4T0WXX0</accession>
<dbReference type="AlphaFoldDB" id="A0A4T0WXX0"/>
<name>A0A4T0WXX0_9ASCO</name>
<sequence length="303" mass="35241">MAYKIIAWGHDNQIAFFDPSSHLLAYLIDKYQLNDDYKIIPNSDFFKSNSARLPMLQIGDEQQLVGFHEIWSYIISKNSQIQEKLNPREKIIHIALLNDILKNLELITLYNFFVNKKNYQSYTSPQFPKLLPWPTQYKAPIDLKKIAFEKCQREGIIDNESGNLINLEDSNLEVDLQNLKNEEKLLHDTPVINDFQKIEIDKQLDIIAMKKSIISNMNCINILKSLIEIIQSLNDPFIKNIILVNLKCNTIDDLPENFIKIWLQREQNDIFKEIEQLNLPSISTDSTKPSLIEAIKSTTSNLF</sequence>
<dbReference type="Proteomes" id="UP000307173">
    <property type="component" value="Unassembled WGS sequence"/>
</dbReference>
<reference evidence="2 3" key="1">
    <citation type="journal article" date="2019" name="Front. Genet.">
        <title>Whole-Genome Sequencing of the Opportunistic Yeast Pathogen Candida inconspicua Uncovers Its Hybrid Origin.</title>
        <authorList>
            <person name="Mixao V."/>
            <person name="Hansen A.P."/>
            <person name="Saus E."/>
            <person name="Boekhout T."/>
            <person name="Lass-Florl C."/>
            <person name="Gabaldon T."/>
        </authorList>
    </citation>
    <scope>NUCLEOTIDE SEQUENCE [LARGE SCALE GENOMIC DNA]</scope>
    <source>
        <strain evidence="2 3">CBS 180</strain>
    </source>
</reference>
<evidence type="ECO:0000313" key="2">
    <source>
        <dbReference type="EMBL" id="TID15782.1"/>
    </source>
</evidence>
<dbReference type="OrthoDB" id="5835136at2759"/>
<gene>
    <name evidence="2" type="ORF">CANINC_004311</name>
</gene>
<protein>
    <recommendedName>
        <fullName evidence="1">Mitochondrial outer membrane transport complex Sam37/metaxin N-terminal domain-containing protein</fullName>
    </recommendedName>
</protein>
<comment type="caution">
    <text evidence="2">The sequence shown here is derived from an EMBL/GenBank/DDBJ whole genome shotgun (WGS) entry which is preliminary data.</text>
</comment>
<organism evidence="2 3">
    <name type="scientific">Pichia inconspicua</name>
    <dbReference type="NCBI Taxonomy" id="52247"/>
    <lineage>
        <taxon>Eukaryota</taxon>
        <taxon>Fungi</taxon>
        <taxon>Dikarya</taxon>
        <taxon>Ascomycota</taxon>
        <taxon>Saccharomycotina</taxon>
        <taxon>Pichiomycetes</taxon>
        <taxon>Pichiales</taxon>
        <taxon>Pichiaceae</taxon>
        <taxon>Pichia</taxon>
    </lineage>
</organism>
<dbReference type="InterPro" id="IPR019564">
    <property type="entry name" value="Sam37/metaxin_N"/>
</dbReference>
<evidence type="ECO:0000313" key="3">
    <source>
        <dbReference type="Proteomes" id="UP000307173"/>
    </source>
</evidence>
<dbReference type="Pfam" id="PF10568">
    <property type="entry name" value="Tom37"/>
    <property type="match status" value="1"/>
</dbReference>
<keyword evidence="3" id="KW-1185">Reference proteome</keyword>
<dbReference type="STRING" id="52247.A0A4T0WXX0"/>